<keyword evidence="2" id="KW-1185">Reference proteome</keyword>
<evidence type="ECO:0000313" key="2">
    <source>
        <dbReference type="Proteomes" id="UP000789706"/>
    </source>
</evidence>
<gene>
    <name evidence="1" type="ORF">DEBURN_LOCUS3608</name>
</gene>
<proteinExistence type="predicted"/>
<dbReference type="EMBL" id="CAJVPK010000234">
    <property type="protein sequence ID" value="CAG8480065.1"/>
    <property type="molecule type" value="Genomic_DNA"/>
</dbReference>
<dbReference type="AlphaFoldDB" id="A0A9N8WEG9"/>
<evidence type="ECO:0000313" key="1">
    <source>
        <dbReference type="EMBL" id="CAG8480065.1"/>
    </source>
</evidence>
<name>A0A9N8WEG9_9GLOM</name>
<sequence length="106" mass="12153">MKAIIKVARTGKKSSQECDKQVREVEGKINKAYINKGRRSILTENNDELVDAGNDGSKQFLPFNHIRKANQNIDADLSLPEFVEIFNFLNSKLKAVKNRHTYKDME</sequence>
<dbReference type="Proteomes" id="UP000789706">
    <property type="component" value="Unassembled WGS sequence"/>
</dbReference>
<protein>
    <submittedName>
        <fullName evidence="1">5223_t:CDS:1</fullName>
    </submittedName>
</protein>
<reference evidence="1" key="1">
    <citation type="submission" date="2021-06" db="EMBL/GenBank/DDBJ databases">
        <authorList>
            <person name="Kallberg Y."/>
            <person name="Tangrot J."/>
            <person name="Rosling A."/>
        </authorList>
    </citation>
    <scope>NUCLEOTIDE SEQUENCE</scope>
    <source>
        <strain evidence="1">AZ414A</strain>
    </source>
</reference>
<comment type="caution">
    <text evidence="1">The sequence shown here is derived from an EMBL/GenBank/DDBJ whole genome shotgun (WGS) entry which is preliminary data.</text>
</comment>
<accession>A0A9N8WEG9</accession>
<organism evidence="1 2">
    <name type="scientific">Diversispora eburnea</name>
    <dbReference type="NCBI Taxonomy" id="1213867"/>
    <lineage>
        <taxon>Eukaryota</taxon>
        <taxon>Fungi</taxon>
        <taxon>Fungi incertae sedis</taxon>
        <taxon>Mucoromycota</taxon>
        <taxon>Glomeromycotina</taxon>
        <taxon>Glomeromycetes</taxon>
        <taxon>Diversisporales</taxon>
        <taxon>Diversisporaceae</taxon>
        <taxon>Diversispora</taxon>
    </lineage>
</organism>